<evidence type="ECO:0008006" key="2">
    <source>
        <dbReference type="Google" id="ProtNLM"/>
    </source>
</evidence>
<dbReference type="CDD" id="cd02440">
    <property type="entry name" value="AdoMet_MTases"/>
    <property type="match status" value="1"/>
</dbReference>
<organism evidence="1">
    <name type="scientific">bioreactor metagenome</name>
    <dbReference type="NCBI Taxonomy" id="1076179"/>
    <lineage>
        <taxon>unclassified sequences</taxon>
        <taxon>metagenomes</taxon>
        <taxon>ecological metagenomes</taxon>
    </lineage>
</organism>
<dbReference type="Gene3D" id="3.40.50.150">
    <property type="entry name" value="Vaccinia Virus protein VP39"/>
    <property type="match status" value="1"/>
</dbReference>
<dbReference type="InterPro" id="IPR050723">
    <property type="entry name" value="CFA/CMAS"/>
</dbReference>
<dbReference type="AlphaFoldDB" id="A0A644VQ03"/>
<sequence length="275" mass="31886">MNDANTEWNENYRLQENKPRFKSSAQHFQEKENAENMVNRLIQHPSTHIQDQLRSLAFTPGSTVLDIGAGPGTLAVPLTKEGHIVTVVEPSNAMKEAMEKYKLHYGVTADIPRIEKLWENVDPAEIGRYDYVISSFALGVPDLKKALMKMNAVAKKEVHIFWFLNAQSWSQIRRDLHTLLYKEEYPNWMSYANVVWQALYQENIYANLTVHARTEGDGYKSTDEAFSFYARQFPGIDDTQKKLIENYLTEHLILQNDGQYTLPNNGKYAHIWWEK</sequence>
<dbReference type="PANTHER" id="PTHR43667:SF2">
    <property type="entry name" value="FATTY ACID C-METHYL TRANSFERASE"/>
    <property type="match status" value="1"/>
</dbReference>
<evidence type="ECO:0000313" key="1">
    <source>
        <dbReference type="EMBL" id="MPL93445.1"/>
    </source>
</evidence>
<reference evidence="1" key="1">
    <citation type="submission" date="2019-08" db="EMBL/GenBank/DDBJ databases">
        <authorList>
            <person name="Kucharzyk K."/>
            <person name="Murdoch R.W."/>
            <person name="Higgins S."/>
            <person name="Loffler F."/>
        </authorList>
    </citation>
    <scope>NUCLEOTIDE SEQUENCE</scope>
</reference>
<proteinExistence type="predicted"/>
<dbReference type="EMBL" id="VSSQ01000392">
    <property type="protein sequence ID" value="MPL93445.1"/>
    <property type="molecule type" value="Genomic_DNA"/>
</dbReference>
<protein>
    <recommendedName>
        <fullName evidence="2">Methyltransferase domain-containing protein</fullName>
    </recommendedName>
</protein>
<dbReference type="Pfam" id="PF13489">
    <property type="entry name" value="Methyltransf_23"/>
    <property type="match status" value="1"/>
</dbReference>
<gene>
    <name evidence="1" type="ORF">SDC9_39572</name>
</gene>
<dbReference type="InterPro" id="IPR029063">
    <property type="entry name" value="SAM-dependent_MTases_sf"/>
</dbReference>
<comment type="caution">
    <text evidence="1">The sequence shown here is derived from an EMBL/GenBank/DDBJ whole genome shotgun (WGS) entry which is preliminary data.</text>
</comment>
<dbReference type="PANTHER" id="PTHR43667">
    <property type="entry name" value="CYCLOPROPANE-FATTY-ACYL-PHOSPHOLIPID SYNTHASE"/>
    <property type="match status" value="1"/>
</dbReference>
<name>A0A644VQ03_9ZZZZ</name>
<dbReference type="SUPFAM" id="SSF53335">
    <property type="entry name" value="S-adenosyl-L-methionine-dependent methyltransferases"/>
    <property type="match status" value="1"/>
</dbReference>
<accession>A0A644VQ03</accession>